<organism evidence="4 5">
    <name type="scientific">Asaia lannensis NBRC 102526</name>
    <dbReference type="NCBI Taxonomy" id="1307926"/>
    <lineage>
        <taxon>Bacteria</taxon>
        <taxon>Pseudomonadati</taxon>
        <taxon>Pseudomonadota</taxon>
        <taxon>Alphaproteobacteria</taxon>
        <taxon>Acetobacterales</taxon>
        <taxon>Acetobacteraceae</taxon>
        <taxon>Asaia</taxon>
    </lineage>
</organism>
<evidence type="ECO:0000259" key="3">
    <source>
        <dbReference type="Pfam" id="PF01182"/>
    </source>
</evidence>
<dbReference type="Proteomes" id="UP001523401">
    <property type="component" value="Unassembled WGS sequence"/>
</dbReference>
<gene>
    <name evidence="4" type="primary">nagB</name>
    <name evidence="4" type="ORF">NF685_14090</name>
</gene>
<evidence type="ECO:0000256" key="2">
    <source>
        <dbReference type="NCBIfam" id="TIGR00502"/>
    </source>
</evidence>
<dbReference type="PANTHER" id="PTHR11280:SF5">
    <property type="entry name" value="GLUCOSAMINE-6-PHOSPHATE ISOMERASE"/>
    <property type="match status" value="1"/>
</dbReference>
<dbReference type="RefSeq" id="WP_252850120.1">
    <property type="nucleotide sequence ID" value="NZ_BAPW01000009.1"/>
</dbReference>
<keyword evidence="1 4" id="KW-0378">Hydrolase</keyword>
<dbReference type="EMBL" id="JAMXQU010000016">
    <property type="protein sequence ID" value="MCO6161165.1"/>
    <property type="molecule type" value="Genomic_DNA"/>
</dbReference>
<dbReference type="InterPro" id="IPR006148">
    <property type="entry name" value="Glc/Gal-6P_isomerase"/>
</dbReference>
<reference evidence="4 5" key="1">
    <citation type="submission" date="2022-06" db="EMBL/GenBank/DDBJ databases">
        <title>Whole-genome of Asaia lannensis strain LMG 27011T.</title>
        <authorList>
            <person name="Sombolestani A."/>
        </authorList>
    </citation>
    <scope>NUCLEOTIDE SEQUENCE [LARGE SCALE GENOMIC DNA]</scope>
    <source>
        <strain evidence="4 5">NBRC 102526</strain>
    </source>
</reference>
<protein>
    <recommendedName>
        <fullName evidence="2">Glucosamine-6-phosphate deaminase</fullName>
        <ecNumber evidence="2">3.5.99.6</ecNumber>
    </recommendedName>
</protein>
<dbReference type="InterPro" id="IPR037171">
    <property type="entry name" value="NagB/RpiA_transferase-like"/>
</dbReference>
<dbReference type="GO" id="GO:0004342">
    <property type="term" value="F:glucosamine-6-phosphate deaminase activity"/>
    <property type="evidence" value="ECO:0007669"/>
    <property type="project" value="UniProtKB-EC"/>
</dbReference>
<feature type="domain" description="Glucosamine/galactosamine-6-phosphate isomerase" evidence="3">
    <location>
        <begin position="12"/>
        <end position="229"/>
    </location>
</feature>
<evidence type="ECO:0000256" key="1">
    <source>
        <dbReference type="ARBA" id="ARBA00022801"/>
    </source>
</evidence>
<evidence type="ECO:0000313" key="4">
    <source>
        <dbReference type="EMBL" id="MCO6161165.1"/>
    </source>
</evidence>
<proteinExistence type="predicted"/>
<dbReference type="InterPro" id="IPR004547">
    <property type="entry name" value="Glucosamine6P_isomerase"/>
</dbReference>
<dbReference type="PANTHER" id="PTHR11280">
    <property type="entry name" value="GLUCOSAMINE-6-PHOSPHATE ISOMERASE"/>
    <property type="match status" value="1"/>
</dbReference>
<dbReference type="Pfam" id="PF01182">
    <property type="entry name" value="Glucosamine_iso"/>
    <property type="match status" value="1"/>
</dbReference>
<dbReference type="SUPFAM" id="SSF100950">
    <property type="entry name" value="NagB/RpiA/CoA transferase-like"/>
    <property type="match status" value="1"/>
</dbReference>
<evidence type="ECO:0000313" key="5">
    <source>
        <dbReference type="Proteomes" id="UP001523401"/>
    </source>
</evidence>
<accession>A0ABT1CJW8</accession>
<dbReference type="CDD" id="cd01399">
    <property type="entry name" value="GlcN6P_deaminase"/>
    <property type="match status" value="1"/>
</dbReference>
<dbReference type="NCBIfam" id="TIGR00502">
    <property type="entry name" value="nagB"/>
    <property type="match status" value="1"/>
</dbReference>
<keyword evidence="5" id="KW-1185">Reference proteome</keyword>
<name>A0ABT1CJW8_9PROT</name>
<sequence length="255" mass="27252">MRLIIMPDTHSAMRLAAGEIASLISSVSSPVLGLATGRTMEGVYSDLVRLHEKQGLDFSRTTTFNLDEYVGLSPENRNSYHYYMNDLLFLHVNIEKGATHLPDGSAADLAGECAAYEDAIKRAGGIDLQLLGIGDTGHIGFNEPPSPFDSRTRCVTLNARTREQNAGMFGNDPSKVPDRALTMGVGTILEARGLLLLALGSAKAAIVAKALEGEISPEVSASAIRLHNNCTVILDKASAALLSEETRKKADFGSH</sequence>
<dbReference type="EC" id="3.5.99.6" evidence="2"/>
<comment type="caution">
    <text evidence="4">The sequence shown here is derived from an EMBL/GenBank/DDBJ whole genome shotgun (WGS) entry which is preliminary data.</text>
</comment>
<dbReference type="Gene3D" id="3.40.50.1360">
    <property type="match status" value="1"/>
</dbReference>